<feature type="compositionally biased region" description="Basic residues" evidence="2">
    <location>
        <begin position="336"/>
        <end position="351"/>
    </location>
</feature>
<feature type="region of interest" description="Disordered" evidence="2">
    <location>
        <begin position="411"/>
        <end position="469"/>
    </location>
</feature>
<sequence length="531" mass="62001">MDRQTVDLSHGRGFPGIRRDLRPQQKTETRVANKLNNFIDETRVVTKDIRTNLVKHGEENQSILKQFKRQNIMYESLLYHISEQEKINRTLEEHIRNIEKNNQTLLDLLSMQINNKLEERKETKLQPNIQNFKSTYSESIDSNEKQFSNLKTDNGTNIKSKMNIGNKRIEGDEGVFNSTNTKLNQYSMSNDESQDNSEKIKVDARILELLELQYNLDTYNLKHDNRLEFMNIKKNETETNNNEEVNPIDKKEIKENGNKINPVEKTHSKSMSQESNNERFVEDNETTDEKELEEETNKHSQFKKESIPSTKLNQEKNNKNDTLGAISRYYIEKNQGKKQKTQTSIKKKKLVTKTDKKNQKNNLTDSNKNKGPYKIKVDSRFIDFLETEYNLERSKLNNNPLIEIVNKPVGDYNHKTKTRNELTEKGSIPDKDQGQLKSPLKIKPNKLPQENKDVLNKKSISDSNEHQKKNDPCCNLFKCGDQISVRYPNGEWNRGLFIAIKNERLIWRNTETGGNKLECTSCDRISIRKLS</sequence>
<evidence type="ECO:0000256" key="2">
    <source>
        <dbReference type="SAM" id="MobiDB-lite"/>
    </source>
</evidence>
<dbReference type="RefSeq" id="WP_008827351.1">
    <property type="nucleotide sequence ID" value="NZ_AFNU02000006.1"/>
</dbReference>
<keyword evidence="1" id="KW-0175">Coiled coil</keyword>
<feature type="compositionally biased region" description="Basic and acidic residues" evidence="2">
    <location>
        <begin position="449"/>
        <end position="469"/>
    </location>
</feature>
<evidence type="ECO:0000313" key="4">
    <source>
        <dbReference type="Proteomes" id="UP000005707"/>
    </source>
</evidence>
<dbReference type="EMBL" id="AFNU02000006">
    <property type="protein sequence ID" value="ERJ12041.1"/>
    <property type="molecule type" value="Genomic_DNA"/>
</dbReference>
<feature type="region of interest" description="Disordered" evidence="2">
    <location>
        <begin position="238"/>
        <end position="320"/>
    </location>
</feature>
<feature type="compositionally biased region" description="Basic and acidic residues" evidence="2">
    <location>
        <begin position="412"/>
        <end position="434"/>
    </location>
</feature>
<feature type="coiled-coil region" evidence="1">
    <location>
        <begin position="81"/>
        <end position="126"/>
    </location>
</feature>
<keyword evidence="4" id="KW-1185">Reference proteome</keyword>
<evidence type="ECO:0000313" key="3">
    <source>
        <dbReference type="EMBL" id="ERJ12041.1"/>
    </source>
</evidence>
<proteinExistence type="predicted"/>
<gene>
    <name evidence="3" type="ORF">HLPCO_001955</name>
</gene>
<comment type="caution">
    <text evidence="3">The sequence shown here is derived from an EMBL/GenBank/DDBJ whole genome shotgun (WGS) entry which is preliminary data.</text>
</comment>
<feature type="compositionally biased region" description="Acidic residues" evidence="2">
    <location>
        <begin position="283"/>
        <end position="294"/>
    </location>
</feature>
<dbReference type="Proteomes" id="UP000005707">
    <property type="component" value="Unassembled WGS sequence"/>
</dbReference>
<evidence type="ECO:0000256" key="1">
    <source>
        <dbReference type="SAM" id="Coils"/>
    </source>
</evidence>
<feature type="compositionally biased region" description="Basic and acidic residues" evidence="2">
    <location>
        <begin position="295"/>
        <end position="306"/>
    </location>
</feature>
<dbReference type="InParanoid" id="U2EB80"/>
<organism evidence="3 4">
    <name type="scientific">Haloplasma contractile SSD-17B</name>
    <dbReference type="NCBI Taxonomy" id="1033810"/>
    <lineage>
        <taxon>Bacteria</taxon>
        <taxon>Bacillati</taxon>
        <taxon>Mycoplasmatota</taxon>
        <taxon>Mollicutes</taxon>
        <taxon>Haloplasmatales</taxon>
        <taxon>Haloplasmataceae</taxon>
        <taxon>Haloplasma</taxon>
    </lineage>
</organism>
<feature type="compositionally biased region" description="Basic and acidic residues" evidence="2">
    <location>
        <begin position="247"/>
        <end position="267"/>
    </location>
</feature>
<dbReference type="AlphaFoldDB" id="U2EB80"/>
<reference evidence="3 4" key="1">
    <citation type="journal article" date="2011" name="J. Bacteriol.">
        <title>Genome sequence of Haloplasma contractile, an unusual contractile bacterium from a deep-sea anoxic brine lake.</title>
        <authorList>
            <person name="Antunes A."/>
            <person name="Alam I."/>
            <person name="El Dorry H."/>
            <person name="Siam R."/>
            <person name="Robertson A."/>
            <person name="Bajic V.B."/>
            <person name="Stingl U."/>
        </authorList>
    </citation>
    <scope>NUCLEOTIDE SEQUENCE [LARGE SCALE GENOMIC DNA]</scope>
    <source>
        <strain evidence="3 4">SSD-17B</strain>
    </source>
</reference>
<feature type="region of interest" description="Disordered" evidence="2">
    <location>
        <begin position="334"/>
        <end position="372"/>
    </location>
</feature>
<protein>
    <submittedName>
        <fullName evidence="3">Uncharacterized protein</fullName>
    </submittedName>
</protein>
<reference evidence="3 4" key="2">
    <citation type="journal article" date="2013" name="PLoS ONE">
        <title>INDIGO - INtegrated Data Warehouse of MIcrobial GenOmes with Examples from the Red Sea Extremophiles.</title>
        <authorList>
            <person name="Alam I."/>
            <person name="Antunes A."/>
            <person name="Kamau A.A."/>
            <person name="Ba Alawi W."/>
            <person name="Kalkatawi M."/>
            <person name="Stingl U."/>
            <person name="Bajic V.B."/>
        </authorList>
    </citation>
    <scope>NUCLEOTIDE SEQUENCE [LARGE SCALE GENOMIC DNA]</scope>
    <source>
        <strain evidence="3 4">SSD-17B</strain>
    </source>
</reference>
<name>U2EB80_9MOLU</name>
<accession>U2EB80</accession>